<proteinExistence type="predicted"/>
<dbReference type="EMBL" id="HF548270">
    <property type="protein sequence ID" value="CCO20828.1"/>
    <property type="molecule type" value="Genomic_DNA"/>
</dbReference>
<feature type="domain" description="Peptidase M28" evidence="1">
    <location>
        <begin position="1"/>
        <end position="81"/>
    </location>
</feature>
<reference evidence="2" key="2">
    <citation type="journal article" date="2013" name="Biotechnol. Biofuels">
        <title>Mining for hemicellulases in the fungus-growing termite Pseudacanthotermes militaris using functional metagenomics.</title>
        <authorList>
            <person name="Bastien G."/>
            <person name="Arnal G."/>
            <person name="Bozonnet S."/>
            <person name="Laguerre S."/>
            <person name="Ferreira F."/>
            <person name="Faure R."/>
            <person name="Henrissat B."/>
            <person name="Lefevre F."/>
            <person name="Robe P."/>
            <person name="Bouchez O."/>
            <person name="Noirot C."/>
            <person name="Dumon C."/>
            <person name="O'Donohue M."/>
        </authorList>
    </citation>
    <scope>NUCLEOTIDE SEQUENCE</scope>
</reference>
<dbReference type="AlphaFoldDB" id="S0DD92"/>
<protein>
    <submittedName>
        <fullName evidence="2">Putative aminopeptidase</fullName>
    </submittedName>
</protein>
<keyword evidence="2" id="KW-0378">Hydrolase</keyword>
<dbReference type="InterPro" id="IPR007484">
    <property type="entry name" value="Peptidase_M28"/>
</dbReference>
<organism evidence="2">
    <name type="scientific">termite gut metagenome</name>
    <dbReference type="NCBI Taxonomy" id="433724"/>
    <lineage>
        <taxon>unclassified sequences</taxon>
        <taxon>metagenomes</taxon>
        <taxon>organismal metagenomes</taxon>
    </lineage>
</organism>
<gene>
    <name evidence="2" type="ORF">BN138_16</name>
</gene>
<reference evidence="2" key="1">
    <citation type="submission" date="2012-10" db="EMBL/GenBank/DDBJ databases">
        <authorList>
            <person name="Sandrine L."/>
        </authorList>
    </citation>
    <scope>NUCLEOTIDE SEQUENCE</scope>
</reference>
<name>S0DD92_9ZZZZ</name>
<keyword evidence="2" id="KW-0031">Aminopeptidase</keyword>
<evidence type="ECO:0000259" key="1">
    <source>
        <dbReference type="Pfam" id="PF04389"/>
    </source>
</evidence>
<keyword evidence="2" id="KW-0645">Protease</keyword>
<accession>S0DD92</accession>
<evidence type="ECO:0000313" key="2">
    <source>
        <dbReference type="EMBL" id="CCO20828.1"/>
    </source>
</evidence>
<dbReference type="Pfam" id="PF04389">
    <property type="entry name" value="Peptidase_M28"/>
    <property type="match status" value="1"/>
</dbReference>
<dbReference type="Gene3D" id="3.40.630.10">
    <property type="entry name" value="Zn peptidases"/>
    <property type="match status" value="1"/>
</dbReference>
<dbReference type="SUPFAM" id="SSF53187">
    <property type="entry name" value="Zn-dependent exopeptidases"/>
    <property type="match status" value="1"/>
</dbReference>
<sequence length="89" mass="10072">MVCAHMDSKYDTPAALDNAAGLALMIRTMDFLKDYELDYNIEFVPFNSEEYFGVTGELIYLDDCKQRGNTPDLVINMDSPGHIVKKISM</sequence>
<dbReference type="GO" id="GO:0004177">
    <property type="term" value="F:aminopeptidase activity"/>
    <property type="evidence" value="ECO:0007669"/>
    <property type="project" value="UniProtKB-KW"/>
</dbReference>